<sequence length="128" mass="14258">MHTDTTPHDRHRALIRLTERHATGEHRTRWTENGLPLTPHEAVRRVGDLAAGSLPLAEGEPAVDADDLTDALTLLPHARAEFDQMELGLLTMAKGRGMTWQNMAHHLGLGSAQAARQRHDRLTRRLEG</sequence>
<proteinExistence type="predicted"/>
<reference evidence="1 2" key="1">
    <citation type="submission" date="2020-09" db="EMBL/GenBank/DDBJ databases">
        <title>Diversity and distribution of actinomycetes associated with coral in the coast of Hainan.</title>
        <authorList>
            <person name="Li F."/>
        </authorList>
    </citation>
    <scope>NUCLEOTIDE SEQUENCE [LARGE SCALE GENOMIC DNA]</scope>
    <source>
        <strain evidence="1 2">HNM0947</strain>
    </source>
</reference>
<name>A0ABR9P6S9_9ACTN</name>
<evidence type="ECO:0000313" key="1">
    <source>
        <dbReference type="EMBL" id="MBE2999546.1"/>
    </source>
</evidence>
<dbReference type="GO" id="GO:0003677">
    <property type="term" value="F:DNA binding"/>
    <property type="evidence" value="ECO:0007669"/>
    <property type="project" value="UniProtKB-KW"/>
</dbReference>
<keyword evidence="2" id="KW-1185">Reference proteome</keyword>
<dbReference type="RefSeq" id="WP_193122163.1">
    <property type="nucleotide sequence ID" value="NZ_JADBGI010000009.1"/>
</dbReference>
<accession>A0ABR9P6S9</accession>
<keyword evidence="1" id="KW-0238">DNA-binding</keyword>
<evidence type="ECO:0000313" key="2">
    <source>
        <dbReference type="Proteomes" id="UP000806528"/>
    </source>
</evidence>
<comment type="caution">
    <text evidence="1">The sequence shown here is derived from an EMBL/GenBank/DDBJ whole genome shotgun (WGS) entry which is preliminary data.</text>
</comment>
<organism evidence="1 2">
    <name type="scientific">Nocardiopsis coralli</name>
    <dbReference type="NCBI Taxonomy" id="2772213"/>
    <lineage>
        <taxon>Bacteria</taxon>
        <taxon>Bacillati</taxon>
        <taxon>Actinomycetota</taxon>
        <taxon>Actinomycetes</taxon>
        <taxon>Streptosporangiales</taxon>
        <taxon>Nocardiopsidaceae</taxon>
        <taxon>Nocardiopsis</taxon>
    </lineage>
</organism>
<dbReference type="Proteomes" id="UP000806528">
    <property type="component" value="Unassembled WGS sequence"/>
</dbReference>
<dbReference type="EMBL" id="JADBGI010000009">
    <property type="protein sequence ID" value="MBE2999546.1"/>
    <property type="molecule type" value="Genomic_DNA"/>
</dbReference>
<protein>
    <submittedName>
        <fullName evidence="1">DNA-binding protein</fullName>
    </submittedName>
</protein>
<gene>
    <name evidence="1" type="ORF">IDM40_12635</name>
</gene>